<dbReference type="EMBL" id="JACXVP010000002">
    <property type="protein sequence ID" value="KAG5625307.1"/>
    <property type="molecule type" value="Genomic_DNA"/>
</dbReference>
<dbReference type="Proteomes" id="UP000824120">
    <property type="component" value="Chromosome 2"/>
</dbReference>
<gene>
    <name evidence="1" type="ORF">H5410_010525</name>
</gene>
<evidence type="ECO:0000313" key="2">
    <source>
        <dbReference type="Proteomes" id="UP000824120"/>
    </source>
</evidence>
<organism evidence="1 2">
    <name type="scientific">Solanum commersonii</name>
    <name type="common">Commerson's wild potato</name>
    <name type="synonym">Commerson's nightshade</name>
    <dbReference type="NCBI Taxonomy" id="4109"/>
    <lineage>
        <taxon>Eukaryota</taxon>
        <taxon>Viridiplantae</taxon>
        <taxon>Streptophyta</taxon>
        <taxon>Embryophyta</taxon>
        <taxon>Tracheophyta</taxon>
        <taxon>Spermatophyta</taxon>
        <taxon>Magnoliopsida</taxon>
        <taxon>eudicotyledons</taxon>
        <taxon>Gunneridae</taxon>
        <taxon>Pentapetalae</taxon>
        <taxon>asterids</taxon>
        <taxon>lamiids</taxon>
        <taxon>Solanales</taxon>
        <taxon>Solanaceae</taxon>
        <taxon>Solanoideae</taxon>
        <taxon>Solaneae</taxon>
        <taxon>Solanum</taxon>
    </lineage>
</organism>
<protein>
    <recommendedName>
        <fullName evidence="3">Aminotransferase-like plant mobile domain-containing protein</fullName>
    </recommendedName>
</protein>
<name>A0A9J6AM05_SOLCO</name>
<proteinExistence type="predicted"/>
<dbReference type="OrthoDB" id="1937804at2759"/>
<accession>A0A9J6AM05</accession>
<keyword evidence="2" id="KW-1185">Reference proteome</keyword>
<evidence type="ECO:0000313" key="1">
    <source>
        <dbReference type="EMBL" id="KAG5625307.1"/>
    </source>
</evidence>
<reference evidence="1 2" key="1">
    <citation type="submission" date="2020-09" db="EMBL/GenBank/DDBJ databases">
        <title>De no assembly of potato wild relative species, Solanum commersonii.</title>
        <authorList>
            <person name="Cho K."/>
        </authorList>
    </citation>
    <scope>NUCLEOTIDE SEQUENCE [LARGE SCALE GENOMIC DNA]</scope>
    <source>
        <strain evidence="1">LZ3.2</strain>
        <tissue evidence="1">Leaf</tissue>
    </source>
</reference>
<comment type="caution">
    <text evidence="1">The sequence shown here is derived from an EMBL/GenBank/DDBJ whole genome shotgun (WGS) entry which is preliminary data.</text>
</comment>
<evidence type="ECO:0008006" key="3">
    <source>
        <dbReference type="Google" id="ProtNLM"/>
    </source>
</evidence>
<sequence>MHPSNMYVHPGPIDLREEDSCLYTRRDDVEFWQHIKYHPLHPCIRRYLKNYRFKGILDVGCVSYDNGLISALIERWRPEMHTFHM</sequence>
<dbReference type="AlphaFoldDB" id="A0A9J6AM05"/>